<dbReference type="AlphaFoldDB" id="A0AAU9V5G3"/>
<gene>
    <name evidence="2" type="ORF">EEDITHA_LOCUS19710</name>
</gene>
<evidence type="ECO:0000313" key="2">
    <source>
        <dbReference type="EMBL" id="CAH2105457.1"/>
    </source>
</evidence>
<keyword evidence="1" id="KW-1133">Transmembrane helix</keyword>
<reference evidence="2" key="1">
    <citation type="submission" date="2022-03" db="EMBL/GenBank/DDBJ databases">
        <authorList>
            <person name="Tunstrom K."/>
        </authorList>
    </citation>
    <scope>NUCLEOTIDE SEQUENCE</scope>
</reference>
<proteinExistence type="predicted"/>
<keyword evidence="1" id="KW-0472">Membrane</keyword>
<dbReference type="EMBL" id="CAKOGL010000028">
    <property type="protein sequence ID" value="CAH2105457.1"/>
    <property type="molecule type" value="Genomic_DNA"/>
</dbReference>
<evidence type="ECO:0000256" key="1">
    <source>
        <dbReference type="SAM" id="Phobius"/>
    </source>
</evidence>
<accession>A0AAU9V5G3</accession>
<protein>
    <submittedName>
        <fullName evidence="2">Uncharacterized protein</fullName>
    </submittedName>
</protein>
<organism evidence="2 3">
    <name type="scientific">Euphydryas editha</name>
    <name type="common">Edith's checkerspot</name>
    <dbReference type="NCBI Taxonomy" id="104508"/>
    <lineage>
        <taxon>Eukaryota</taxon>
        <taxon>Metazoa</taxon>
        <taxon>Ecdysozoa</taxon>
        <taxon>Arthropoda</taxon>
        <taxon>Hexapoda</taxon>
        <taxon>Insecta</taxon>
        <taxon>Pterygota</taxon>
        <taxon>Neoptera</taxon>
        <taxon>Endopterygota</taxon>
        <taxon>Lepidoptera</taxon>
        <taxon>Glossata</taxon>
        <taxon>Ditrysia</taxon>
        <taxon>Papilionoidea</taxon>
        <taxon>Nymphalidae</taxon>
        <taxon>Nymphalinae</taxon>
        <taxon>Euphydryas</taxon>
    </lineage>
</organism>
<sequence>MIQNTRKAPNLKSNIFDKMLSNEMFSIKQHLFEKDVISSVYMSFKNNVATPTLEINQRWPIEKVIHKANVKPKFDNISIDKPTNNGEHYKNLIKLENKKNEQRNNHLNMQIETSKKVIEVRSFSVLPNNNLPSLSNMQQDKRQCTCVRHNQHKICNHHDTGVSNTEKLCTHTENDLKLVPECTRTSDIYSVSLTYFPYYAYPYFVGITTDSLNTYYHPDVVNDLKLPYSKKYKKIKKPYIYEDFSKTKESIEIDDDDKDDDDENQYEYLEHYKSKSKTNKEPKNKCKKNPKIFTVNYDNSYIEDSNFPEKIQNGNIKVIDRDNFVEDIIEDLKVYYNDAVIKDCYCSLSSLKNSSKRMLIFVATFVANIMYYISYNIFT</sequence>
<keyword evidence="3" id="KW-1185">Reference proteome</keyword>
<dbReference type="Proteomes" id="UP001153954">
    <property type="component" value="Unassembled WGS sequence"/>
</dbReference>
<keyword evidence="1" id="KW-0812">Transmembrane</keyword>
<comment type="caution">
    <text evidence="2">The sequence shown here is derived from an EMBL/GenBank/DDBJ whole genome shotgun (WGS) entry which is preliminary data.</text>
</comment>
<feature type="transmembrane region" description="Helical" evidence="1">
    <location>
        <begin position="358"/>
        <end position="378"/>
    </location>
</feature>
<name>A0AAU9V5G3_EUPED</name>
<evidence type="ECO:0000313" key="3">
    <source>
        <dbReference type="Proteomes" id="UP001153954"/>
    </source>
</evidence>